<dbReference type="RefSeq" id="WP_144843218.1">
    <property type="nucleotide sequence ID" value="NZ_VNJI01000003.1"/>
</dbReference>
<dbReference type="CDD" id="cd00945">
    <property type="entry name" value="Aldolase_Class_I"/>
    <property type="match status" value="1"/>
</dbReference>
<dbReference type="EMBL" id="VNJI01000003">
    <property type="protein sequence ID" value="TVY11306.1"/>
    <property type="molecule type" value="Genomic_DNA"/>
</dbReference>
<dbReference type="AlphaFoldDB" id="A0A559KGQ6"/>
<dbReference type="Proteomes" id="UP000317036">
    <property type="component" value="Unassembled WGS sequence"/>
</dbReference>
<protein>
    <submittedName>
        <fullName evidence="1">Uncharacterized protein</fullName>
    </submittedName>
</protein>
<organism evidence="1 2">
    <name type="scientific">Paenibacillus cremeus</name>
    <dbReference type="NCBI Taxonomy" id="2163881"/>
    <lineage>
        <taxon>Bacteria</taxon>
        <taxon>Bacillati</taxon>
        <taxon>Bacillota</taxon>
        <taxon>Bacilli</taxon>
        <taxon>Bacillales</taxon>
        <taxon>Paenibacillaceae</taxon>
        <taxon>Paenibacillus</taxon>
    </lineage>
</organism>
<name>A0A559KGQ6_9BACL</name>
<evidence type="ECO:0000313" key="2">
    <source>
        <dbReference type="Proteomes" id="UP000317036"/>
    </source>
</evidence>
<proteinExistence type="predicted"/>
<evidence type="ECO:0000313" key="1">
    <source>
        <dbReference type="EMBL" id="TVY11306.1"/>
    </source>
</evidence>
<dbReference type="Gene3D" id="3.20.20.80">
    <property type="entry name" value="Glycosidases"/>
    <property type="match status" value="1"/>
</dbReference>
<sequence>MYWKELTTGIYPWDMHDEGIESILDNLQEHAGNNAAYMLAIMHHEKRPLHDNYYHHNPVRKRYLAEDSRSYFKIHPESYKHSRIKPLPSDREFLKDVDWLDKFTTALRKRGMGPGAEISHTPLDSVRGAGEFADCIQRDIYGNPPAHGYFTNQQLCWTSPDARAYMCAIATDLVTHYDIDMIQTCSFLTNQGQLQLHPFLGVTLGGCFCANCEREARKAGLDWDLIRSTVRHYADIMKRATLQANEDWHLLNRGNSSAVMFLIEHPELYDWLTFRCQSITRYFKELSEAIHAANSKVDFRFNTCWPEAEFIGQNLKEIGKYVDSIRIMDYAEQTGDEEKVLNKGKWLSNVRRQVGEEKVIIDSIAPRAKATPDLIRKGIRTVALGGADGLAYGFYDGATIQRLKAIREGMDECEIQLRYYSSRG</sequence>
<reference evidence="1 2" key="1">
    <citation type="submission" date="2019-07" db="EMBL/GenBank/DDBJ databases">
        <authorList>
            <person name="Kim J."/>
        </authorList>
    </citation>
    <scope>NUCLEOTIDE SEQUENCE [LARGE SCALE GENOMIC DNA]</scope>
    <source>
        <strain evidence="1 2">JC52</strain>
    </source>
</reference>
<keyword evidence="2" id="KW-1185">Reference proteome</keyword>
<dbReference type="InterPro" id="IPR017853">
    <property type="entry name" value="GH"/>
</dbReference>
<dbReference type="OrthoDB" id="8576080at2"/>
<dbReference type="SUPFAM" id="SSF51445">
    <property type="entry name" value="(Trans)glycosidases"/>
    <property type="match status" value="1"/>
</dbReference>
<comment type="caution">
    <text evidence="1">The sequence shown here is derived from an EMBL/GenBank/DDBJ whole genome shotgun (WGS) entry which is preliminary data.</text>
</comment>
<gene>
    <name evidence="1" type="ORF">FPZ49_03470</name>
</gene>
<accession>A0A559KGQ6</accession>